<feature type="region of interest" description="Disordered" evidence="1">
    <location>
        <begin position="48"/>
        <end position="126"/>
    </location>
</feature>
<accession>A0A8R7PQQ2</accession>
<evidence type="ECO:0000313" key="2">
    <source>
        <dbReference type="EnsemblPlants" id="TuG1812G0300002176.01.T01.cds257203"/>
    </source>
</evidence>
<proteinExistence type="predicted"/>
<reference evidence="2" key="3">
    <citation type="submission" date="2022-06" db="UniProtKB">
        <authorList>
            <consortium name="EnsemblPlants"/>
        </authorList>
    </citation>
    <scope>IDENTIFICATION</scope>
</reference>
<keyword evidence="3" id="KW-1185">Reference proteome</keyword>
<feature type="compositionally biased region" description="Basic and acidic residues" evidence="1">
    <location>
        <begin position="102"/>
        <end position="111"/>
    </location>
</feature>
<evidence type="ECO:0000256" key="1">
    <source>
        <dbReference type="SAM" id="MobiDB-lite"/>
    </source>
</evidence>
<sequence>FLSHTTISPLLSSTSTAPTHPSPGAAYLHFTGDLRHLPPILSTSPHLLCHSGAPRSSRRAPSDPPCPQLSRLHPKPYPQPPPCSITSDLATAPIPSPYLNTRDAEPDERSHRPAARSHQYVQAVPPSDLNKKTEWFMYLAFLDPSAPPSAHPISLGVGASR</sequence>
<dbReference type="AlphaFoldDB" id="A0A8R7PQQ2"/>
<evidence type="ECO:0000313" key="3">
    <source>
        <dbReference type="Proteomes" id="UP000015106"/>
    </source>
</evidence>
<reference evidence="3" key="1">
    <citation type="journal article" date="2013" name="Nature">
        <title>Draft genome of the wheat A-genome progenitor Triticum urartu.</title>
        <authorList>
            <person name="Ling H.Q."/>
            <person name="Zhao S."/>
            <person name="Liu D."/>
            <person name="Wang J."/>
            <person name="Sun H."/>
            <person name="Zhang C."/>
            <person name="Fan H."/>
            <person name="Li D."/>
            <person name="Dong L."/>
            <person name="Tao Y."/>
            <person name="Gao C."/>
            <person name="Wu H."/>
            <person name="Li Y."/>
            <person name="Cui Y."/>
            <person name="Guo X."/>
            <person name="Zheng S."/>
            <person name="Wang B."/>
            <person name="Yu K."/>
            <person name="Liang Q."/>
            <person name="Yang W."/>
            <person name="Lou X."/>
            <person name="Chen J."/>
            <person name="Feng M."/>
            <person name="Jian J."/>
            <person name="Zhang X."/>
            <person name="Luo G."/>
            <person name="Jiang Y."/>
            <person name="Liu J."/>
            <person name="Wang Z."/>
            <person name="Sha Y."/>
            <person name="Zhang B."/>
            <person name="Wu H."/>
            <person name="Tang D."/>
            <person name="Shen Q."/>
            <person name="Xue P."/>
            <person name="Zou S."/>
            <person name="Wang X."/>
            <person name="Liu X."/>
            <person name="Wang F."/>
            <person name="Yang Y."/>
            <person name="An X."/>
            <person name="Dong Z."/>
            <person name="Zhang K."/>
            <person name="Zhang X."/>
            <person name="Luo M.C."/>
            <person name="Dvorak J."/>
            <person name="Tong Y."/>
            <person name="Wang J."/>
            <person name="Yang H."/>
            <person name="Li Z."/>
            <person name="Wang D."/>
            <person name="Zhang A."/>
            <person name="Wang J."/>
        </authorList>
    </citation>
    <scope>NUCLEOTIDE SEQUENCE</scope>
    <source>
        <strain evidence="3">cv. G1812</strain>
    </source>
</reference>
<dbReference type="EnsemblPlants" id="TuG1812G0300002176.01.T01">
    <property type="protein sequence ID" value="TuG1812G0300002176.01.T01.cds257203"/>
    <property type="gene ID" value="TuG1812G0300002176.01"/>
</dbReference>
<dbReference type="Proteomes" id="UP000015106">
    <property type="component" value="Chromosome 3"/>
</dbReference>
<feature type="region of interest" description="Disordered" evidence="1">
    <location>
        <begin position="1"/>
        <end position="21"/>
    </location>
</feature>
<reference evidence="2" key="2">
    <citation type="submission" date="2018-03" db="EMBL/GenBank/DDBJ databases">
        <title>The Triticum urartu genome reveals the dynamic nature of wheat genome evolution.</title>
        <authorList>
            <person name="Ling H."/>
            <person name="Ma B."/>
            <person name="Shi X."/>
            <person name="Liu H."/>
            <person name="Dong L."/>
            <person name="Sun H."/>
            <person name="Cao Y."/>
            <person name="Gao Q."/>
            <person name="Zheng S."/>
            <person name="Li Y."/>
            <person name="Yu Y."/>
            <person name="Du H."/>
            <person name="Qi M."/>
            <person name="Li Y."/>
            <person name="Yu H."/>
            <person name="Cui Y."/>
            <person name="Wang N."/>
            <person name="Chen C."/>
            <person name="Wu H."/>
            <person name="Zhao Y."/>
            <person name="Zhang J."/>
            <person name="Li Y."/>
            <person name="Zhou W."/>
            <person name="Zhang B."/>
            <person name="Hu W."/>
            <person name="Eijk M."/>
            <person name="Tang J."/>
            <person name="Witsenboer H."/>
            <person name="Zhao S."/>
            <person name="Li Z."/>
            <person name="Zhang A."/>
            <person name="Wang D."/>
            <person name="Liang C."/>
        </authorList>
    </citation>
    <scope>NUCLEOTIDE SEQUENCE [LARGE SCALE GENOMIC DNA]</scope>
    <source>
        <strain evidence="2">cv. G1812</strain>
    </source>
</reference>
<organism evidence="2 3">
    <name type="scientific">Triticum urartu</name>
    <name type="common">Red wild einkorn</name>
    <name type="synonym">Crithodium urartu</name>
    <dbReference type="NCBI Taxonomy" id="4572"/>
    <lineage>
        <taxon>Eukaryota</taxon>
        <taxon>Viridiplantae</taxon>
        <taxon>Streptophyta</taxon>
        <taxon>Embryophyta</taxon>
        <taxon>Tracheophyta</taxon>
        <taxon>Spermatophyta</taxon>
        <taxon>Magnoliopsida</taxon>
        <taxon>Liliopsida</taxon>
        <taxon>Poales</taxon>
        <taxon>Poaceae</taxon>
        <taxon>BOP clade</taxon>
        <taxon>Pooideae</taxon>
        <taxon>Triticodae</taxon>
        <taxon>Triticeae</taxon>
        <taxon>Triticinae</taxon>
        <taxon>Triticum</taxon>
    </lineage>
</organism>
<protein>
    <submittedName>
        <fullName evidence="2">Uncharacterized protein</fullName>
    </submittedName>
</protein>
<dbReference type="Gramene" id="TuG1812G0300002176.01.T01">
    <property type="protein sequence ID" value="TuG1812G0300002176.01.T01.cds257203"/>
    <property type="gene ID" value="TuG1812G0300002176.01"/>
</dbReference>
<name>A0A8R7PQQ2_TRIUA</name>